<feature type="compositionally biased region" description="Basic and acidic residues" evidence="1">
    <location>
        <begin position="30"/>
        <end position="48"/>
    </location>
</feature>
<dbReference type="AlphaFoldDB" id="A0A6J4LWU8"/>
<dbReference type="EMBL" id="CADCUE010000179">
    <property type="protein sequence ID" value="CAA9344364.1"/>
    <property type="molecule type" value="Genomic_DNA"/>
</dbReference>
<proteinExistence type="predicted"/>
<gene>
    <name evidence="3" type="ORF">AVDCRST_MAG16-1990</name>
</gene>
<feature type="region of interest" description="Disordered" evidence="1">
    <location>
        <begin position="30"/>
        <end position="56"/>
    </location>
</feature>
<reference evidence="3" key="1">
    <citation type="submission" date="2020-02" db="EMBL/GenBank/DDBJ databases">
        <authorList>
            <person name="Meier V. D."/>
        </authorList>
    </citation>
    <scope>NUCLEOTIDE SEQUENCE</scope>
    <source>
        <strain evidence="3">AVDCRST_MAG16</strain>
    </source>
</reference>
<evidence type="ECO:0000313" key="3">
    <source>
        <dbReference type="EMBL" id="CAA9344364.1"/>
    </source>
</evidence>
<protein>
    <recommendedName>
        <fullName evidence="2">C2H2-type domain-containing protein</fullName>
    </recommendedName>
</protein>
<evidence type="ECO:0000259" key="2">
    <source>
        <dbReference type="PROSITE" id="PS00028"/>
    </source>
</evidence>
<dbReference type="InterPro" id="IPR013087">
    <property type="entry name" value="Znf_C2H2_type"/>
</dbReference>
<sequence length="56" mass="6485">MSFAQCPICALRFRYQSELEAHAHEDHCLPPEVHLPPHPEQRKVEEPGTRVSRPRA</sequence>
<name>A0A6J4LWU8_9ACTN</name>
<organism evidence="3">
    <name type="scientific">uncultured Frankineae bacterium</name>
    <dbReference type="NCBI Taxonomy" id="437475"/>
    <lineage>
        <taxon>Bacteria</taxon>
        <taxon>Bacillati</taxon>
        <taxon>Actinomycetota</taxon>
        <taxon>Actinomycetes</taxon>
        <taxon>Frankiales</taxon>
        <taxon>environmental samples</taxon>
    </lineage>
</organism>
<accession>A0A6J4LWU8</accession>
<feature type="domain" description="C2H2-type" evidence="2">
    <location>
        <begin position="6"/>
        <end position="27"/>
    </location>
</feature>
<evidence type="ECO:0000256" key="1">
    <source>
        <dbReference type="SAM" id="MobiDB-lite"/>
    </source>
</evidence>
<dbReference type="PROSITE" id="PS00028">
    <property type="entry name" value="ZINC_FINGER_C2H2_1"/>
    <property type="match status" value="1"/>
</dbReference>